<dbReference type="Proteomes" id="UP000219336">
    <property type="component" value="Unassembled WGS sequence"/>
</dbReference>
<evidence type="ECO:0000256" key="1">
    <source>
        <dbReference type="SAM" id="MobiDB-lite"/>
    </source>
</evidence>
<proteinExistence type="predicted"/>
<dbReference type="EMBL" id="OANU01000016">
    <property type="protein sequence ID" value="SNX47923.1"/>
    <property type="molecule type" value="Genomic_DNA"/>
</dbReference>
<sequence length="45" mass="4652">MRSPDQANLDGVLPTLDTSSPSGNAPVGVELSSNLLIVMVSLLRS</sequence>
<dbReference type="AlphaFoldDB" id="A0A240EI64"/>
<accession>A0A240EI64</accession>
<evidence type="ECO:0000313" key="3">
    <source>
        <dbReference type="Proteomes" id="UP000219336"/>
    </source>
</evidence>
<feature type="region of interest" description="Disordered" evidence="1">
    <location>
        <begin position="1"/>
        <end position="25"/>
    </location>
</feature>
<evidence type="ECO:0000313" key="2">
    <source>
        <dbReference type="EMBL" id="SNX47923.1"/>
    </source>
</evidence>
<organism evidence="2 3">
    <name type="scientific">Vibrio thalassae</name>
    <dbReference type="NCBI Taxonomy" id="1243014"/>
    <lineage>
        <taxon>Bacteria</taxon>
        <taxon>Pseudomonadati</taxon>
        <taxon>Pseudomonadota</taxon>
        <taxon>Gammaproteobacteria</taxon>
        <taxon>Vibrionales</taxon>
        <taxon>Vibrionaceae</taxon>
        <taxon>Vibrio</taxon>
    </lineage>
</organism>
<protein>
    <submittedName>
        <fullName evidence="2">Uncharacterized protein</fullName>
    </submittedName>
</protein>
<gene>
    <name evidence="2" type="ORF">VTH8203_01538</name>
</gene>
<keyword evidence="3" id="KW-1185">Reference proteome</keyword>
<reference evidence="3" key="1">
    <citation type="submission" date="2016-06" db="EMBL/GenBank/DDBJ databases">
        <authorList>
            <person name="Rodrigo-Torres L."/>
            <person name="Arahal R.D."/>
            <person name="Lucena T."/>
        </authorList>
    </citation>
    <scope>NUCLEOTIDE SEQUENCE [LARGE SCALE GENOMIC DNA]</scope>
    <source>
        <strain evidence="3">CECT8203</strain>
    </source>
</reference>
<name>A0A240EI64_9VIBR</name>